<evidence type="ECO:0000256" key="3">
    <source>
        <dbReference type="ARBA" id="ARBA00022989"/>
    </source>
</evidence>
<comment type="subcellular location">
    <subcellularLocation>
        <location evidence="1">Membrane</location>
        <topology evidence="1">Multi-pass membrane protein</topology>
    </subcellularLocation>
</comment>
<name>A0A0C9XWQ1_9AGAR</name>
<dbReference type="GO" id="GO:0032153">
    <property type="term" value="C:cell division site"/>
    <property type="evidence" value="ECO:0007669"/>
    <property type="project" value="TreeGrafter"/>
</dbReference>
<dbReference type="HOGENOM" id="CLU_076420_3_0_1"/>
<feature type="transmembrane region" description="Helical" evidence="5">
    <location>
        <begin position="109"/>
        <end position="133"/>
    </location>
</feature>
<reference evidence="6 7" key="1">
    <citation type="submission" date="2014-04" db="EMBL/GenBank/DDBJ databases">
        <authorList>
            <consortium name="DOE Joint Genome Institute"/>
            <person name="Kuo A."/>
            <person name="Kohler A."/>
            <person name="Nagy L.G."/>
            <person name="Floudas D."/>
            <person name="Copeland A."/>
            <person name="Barry K.W."/>
            <person name="Cichocki N."/>
            <person name="Veneault-Fourrey C."/>
            <person name="LaButti K."/>
            <person name="Lindquist E.A."/>
            <person name="Lipzen A."/>
            <person name="Lundell T."/>
            <person name="Morin E."/>
            <person name="Murat C."/>
            <person name="Sun H."/>
            <person name="Tunlid A."/>
            <person name="Henrissat B."/>
            <person name="Grigoriev I.V."/>
            <person name="Hibbett D.S."/>
            <person name="Martin F."/>
            <person name="Nordberg H.P."/>
            <person name="Cantor M.N."/>
            <person name="Hua S.X."/>
        </authorList>
    </citation>
    <scope>NUCLEOTIDE SEQUENCE [LARGE SCALE GENOMIC DNA]</scope>
    <source>
        <strain evidence="6 7">LaAM-08-1</strain>
    </source>
</reference>
<feature type="transmembrane region" description="Helical" evidence="5">
    <location>
        <begin position="6"/>
        <end position="24"/>
    </location>
</feature>
<evidence type="ECO:0000256" key="5">
    <source>
        <dbReference type="SAM" id="Phobius"/>
    </source>
</evidence>
<keyword evidence="2 5" id="KW-0812">Transmembrane</keyword>
<dbReference type="GO" id="GO:0035838">
    <property type="term" value="C:growing cell tip"/>
    <property type="evidence" value="ECO:0007669"/>
    <property type="project" value="TreeGrafter"/>
</dbReference>
<evidence type="ECO:0000256" key="4">
    <source>
        <dbReference type="ARBA" id="ARBA00023136"/>
    </source>
</evidence>
<evidence type="ECO:0000256" key="2">
    <source>
        <dbReference type="ARBA" id="ARBA00022692"/>
    </source>
</evidence>
<dbReference type="OrthoDB" id="2354757at2759"/>
<dbReference type="Pfam" id="PF06687">
    <property type="entry name" value="SUR7"/>
    <property type="match status" value="1"/>
</dbReference>
<dbReference type="Proteomes" id="UP000054477">
    <property type="component" value="Unassembled WGS sequence"/>
</dbReference>
<dbReference type="InterPro" id="IPR051380">
    <property type="entry name" value="pH-response_reg_palI/RIM9"/>
</dbReference>
<accession>A0A0C9XWQ1</accession>
<reference evidence="7" key="2">
    <citation type="submission" date="2015-01" db="EMBL/GenBank/DDBJ databases">
        <title>Evolutionary Origins and Diversification of the Mycorrhizal Mutualists.</title>
        <authorList>
            <consortium name="DOE Joint Genome Institute"/>
            <consortium name="Mycorrhizal Genomics Consortium"/>
            <person name="Kohler A."/>
            <person name="Kuo A."/>
            <person name="Nagy L.G."/>
            <person name="Floudas D."/>
            <person name="Copeland A."/>
            <person name="Barry K.W."/>
            <person name="Cichocki N."/>
            <person name="Veneault-Fourrey C."/>
            <person name="LaButti K."/>
            <person name="Lindquist E.A."/>
            <person name="Lipzen A."/>
            <person name="Lundell T."/>
            <person name="Morin E."/>
            <person name="Murat C."/>
            <person name="Riley R."/>
            <person name="Ohm R."/>
            <person name="Sun H."/>
            <person name="Tunlid A."/>
            <person name="Henrissat B."/>
            <person name="Grigoriev I.V."/>
            <person name="Hibbett D.S."/>
            <person name="Martin F."/>
        </authorList>
    </citation>
    <scope>NUCLEOTIDE SEQUENCE [LARGE SCALE GENOMIC DNA]</scope>
    <source>
        <strain evidence="7">LaAM-08-1</strain>
    </source>
</reference>
<protein>
    <recommendedName>
        <fullName evidence="8">Pali-domain-containing protein</fullName>
    </recommendedName>
</protein>
<keyword evidence="4 5" id="KW-0472">Membrane</keyword>
<sequence length="186" mass="20249">MASPALPGVFFCFAAMVLLIFVSVSSPTWQSVSFLHVGSGSSTVRYGVFGFTGHSPSVGYRFQDNPRLQSSIIRSLTRTLILHPLAAGITGFAFFAGLFGLAFHRVGTIIMALLSGLAFLVIFVAWIIDMILFGIARQRYRNQGDRAQYGNANWLTLGALVALVFGFCLSAFGALGSYKRRTRSTY</sequence>
<evidence type="ECO:0000313" key="6">
    <source>
        <dbReference type="EMBL" id="KIK02037.1"/>
    </source>
</evidence>
<dbReference type="PANTHER" id="PTHR28013:SF3">
    <property type="entry name" value="PROTEIN DCV1-RELATED"/>
    <property type="match status" value="1"/>
</dbReference>
<feature type="transmembrane region" description="Helical" evidence="5">
    <location>
        <begin position="80"/>
        <end position="103"/>
    </location>
</feature>
<keyword evidence="3 5" id="KW-1133">Transmembrane helix</keyword>
<dbReference type="EMBL" id="KN838598">
    <property type="protein sequence ID" value="KIK02037.1"/>
    <property type="molecule type" value="Genomic_DNA"/>
</dbReference>
<evidence type="ECO:0000256" key="1">
    <source>
        <dbReference type="ARBA" id="ARBA00004141"/>
    </source>
</evidence>
<feature type="transmembrane region" description="Helical" evidence="5">
    <location>
        <begin position="154"/>
        <end position="178"/>
    </location>
</feature>
<organism evidence="6 7">
    <name type="scientific">Laccaria amethystina LaAM-08-1</name>
    <dbReference type="NCBI Taxonomy" id="1095629"/>
    <lineage>
        <taxon>Eukaryota</taxon>
        <taxon>Fungi</taxon>
        <taxon>Dikarya</taxon>
        <taxon>Basidiomycota</taxon>
        <taxon>Agaricomycotina</taxon>
        <taxon>Agaricomycetes</taxon>
        <taxon>Agaricomycetidae</taxon>
        <taxon>Agaricales</taxon>
        <taxon>Agaricineae</taxon>
        <taxon>Hydnangiaceae</taxon>
        <taxon>Laccaria</taxon>
    </lineage>
</organism>
<keyword evidence="7" id="KW-1185">Reference proteome</keyword>
<dbReference type="AlphaFoldDB" id="A0A0C9XWQ1"/>
<dbReference type="InterPro" id="IPR009571">
    <property type="entry name" value="SUR7/Rim9-like_fungi"/>
</dbReference>
<dbReference type="PANTHER" id="PTHR28013">
    <property type="entry name" value="PROTEIN DCV1-RELATED"/>
    <property type="match status" value="1"/>
</dbReference>
<gene>
    <name evidence="6" type="ORF">K443DRAFT_677926</name>
</gene>
<evidence type="ECO:0000313" key="7">
    <source>
        <dbReference type="Proteomes" id="UP000054477"/>
    </source>
</evidence>
<dbReference type="GO" id="GO:0005886">
    <property type="term" value="C:plasma membrane"/>
    <property type="evidence" value="ECO:0007669"/>
    <property type="project" value="InterPro"/>
</dbReference>
<proteinExistence type="predicted"/>
<evidence type="ECO:0008006" key="8">
    <source>
        <dbReference type="Google" id="ProtNLM"/>
    </source>
</evidence>